<evidence type="ECO:0000259" key="9">
    <source>
        <dbReference type="PROSITE" id="PS50157"/>
    </source>
</evidence>
<keyword evidence="3" id="KW-0677">Repeat</keyword>
<dbReference type="GO" id="GO:0008270">
    <property type="term" value="F:zinc ion binding"/>
    <property type="evidence" value="ECO:0007669"/>
    <property type="project" value="UniProtKB-KW"/>
</dbReference>
<dbReference type="PANTHER" id="PTHR24391:SF29">
    <property type="entry name" value="ZINC FINGER E-BOX-BINDING HOMEOBOX 1-LIKE"/>
    <property type="match status" value="1"/>
</dbReference>
<reference evidence="10 11" key="1">
    <citation type="submission" date="2013-12" db="EMBL/GenBank/DDBJ databases">
        <title>Draft genome of the parsitic nematode Ancylostoma duodenale.</title>
        <authorList>
            <person name="Mitreva M."/>
        </authorList>
    </citation>
    <scope>NUCLEOTIDE SEQUENCE [LARGE SCALE GENOMIC DNA]</scope>
    <source>
        <strain evidence="10 11">Zhejiang</strain>
    </source>
</reference>
<dbReference type="Pfam" id="PF00096">
    <property type="entry name" value="zf-C2H2"/>
    <property type="match status" value="1"/>
</dbReference>
<dbReference type="OrthoDB" id="9439903at2759"/>
<dbReference type="PROSITE" id="PS00028">
    <property type="entry name" value="ZINC_FINGER_C2H2_1"/>
    <property type="match status" value="1"/>
</dbReference>
<proteinExistence type="predicted"/>
<evidence type="ECO:0000256" key="4">
    <source>
        <dbReference type="ARBA" id="ARBA00022771"/>
    </source>
</evidence>
<dbReference type="AlphaFoldDB" id="A0A0C2CWH8"/>
<keyword evidence="7" id="KW-0539">Nucleus</keyword>
<feature type="domain" description="C2H2-type" evidence="9">
    <location>
        <begin position="61"/>
        <end position="88"/>
    </location>
</feature>
<dbReference type="FunFam" id="3.30.160.60:FF:000082">
    <property type="entry name" value="Putative zinc finger E-box-binding homeobox 2"/>
    <property type="match status" value="1"/>
</dbReference>
<dbReference type="InterPro" id="IPR013087">
    <property type="entry name" value="Znf_C2H2_type"/>
</dbReference>
<organism evidence="10 11">
    <name type="scientific">Ancylostoma duodenale</name>
    <dbReference type="NCBI Taxonomy" id="51022"/>
    <lineage>
        <taxon>Eukaryota</taxon>
        <taxon>Metazoa</taxon>
        <taxon>Ecdysozoa</taxon>
        <taxon>Nematoda</taxon>
        <taxon>Chromadorea</taxon>
        <taxon>Rhabditida</taxon>
        <taxon>Rhabditina</taxon>
        <taxon>Rhabditomorpha</taxon>
        <taxon>Strongyloidea</taxon>
        <taxon>Ancylostomatidae</taxon>
        <taxon>Ancylostomatinae</taxon>
        <taxon>Ancylostoma</taxon>
    </lineage>
</organism>
<evidence type="ECO:0000256" key="1">
    <source>
        <dbReference type="ARBA" id="ARBA00004123"/>
    </source>
</evidence>
<dbReference type="PANTHER" id="PTHR24391">
    <property type="entry name" value="HISTONE H4 TRANSCRIPTION FACTOR-RELATED"/>
    <property type="match status" value="1"/>
</dbReference>
<evidence type="ECO:0000256" key="8">
    <source>
        <dbReference type="PROSITE-ProRule" id="PRU00042"/>
    </source>
</evidence>
<dbReference type="Gene3D" id="3.30.160.60">
    <property type="entry name" value="Classic Zinc Finger"/>
    <property type="match status" value="1"/>
</dbReference>
<evidence type="ECO:0000256" key="5">
    <source>
        <dbReference type="ARBA" id="ARBA00022833"/>
    </source>
</evidence>
<dbReference type="GO" id="GO:0000978">
    <property type="term" value="F:RNA polymerase II cis-regulatory region sequence-specific DNA binding"/>
    <property type="evidence" value="ECO:0007669"/>
    <property type="project" value="TreeGrafter"/>
</dbReference>
<evidence type="ECO:0000256" key="3">
    <source>
        <dbReference type="ARBA" id="ARBA00022737"/>
    </source>
</evidence>
<keyword evidence="11" id="KW-1185">Reference proteome</keyword>
<dbReference type="GO" id="GO:0005634">
    <property type="term" value="C:nucleus"/>
    <property type="evidence" value="ECO:0007669"/>
    <property type="project" value="UniProtKB-SubCell"/>
</dbReference>
<comment type="subcellular location">
    <subcellularLocation>
        <location evidence="1">Nucleus</location>
    </subcellularLocation>
</comment>
<dbReference type="InterPro" id="IPR036236">
    <property type="entry name" value="Znf_C2H2_sf"/>
</dbReference>
<dbReference type="EMBL" id="KN730249">
    <property type="protein sequence ID" value="KIH61293.1"/>
    <property type="molecule type" value="Genomic_DNA"/>
</dbReference>
<evidence type="ECO:0000313" key="10">
    <source>
        <dbReference type="EMBL" id="KIH61293.1"/>
    </source>
</evidence>
<dbReference type="SMART" id="SM00355">
    <property type="entry name" value="ZnF_C2H2"/>
    <property type="match status" value="1"/>
</dbReference>
<evidence type="ECO:0000256" key="7">
    <source>
        <dbReference type="ARBA" id="ARBA00023242"/>
    </source>
</evidence>
<sequence>MEYDELPHFLGILLKKDAAAAADALEVLLGLMDVAASEPSAAESAALRRVVNDSDDVLRKFKCPECGKAFKFKHHLKEHIRIHSGEKPFELICVKSPHFTSFWPFYSRARISLSERLFDKGSISVSGNAPVPPCLSSFITRAHIPPSLPHIPGREADG</sequence>
<keyword evidence="5" id="KW-0862">Zinc</keyword>
<dbReference type="PROSITE" id="PS50157">
    <property type="entry name" value="ZINC_FINGER_C2H2_2"/>
    <property type="match status" value="1"/>
</dbReference>
<evidence type="ECO:0000256" key="2">
    <source>
        <dbReference type="ARBA" id="ARBA00022723"/>
    </source>
</evidence>
<protein>
    <submittedName>
        <fullName evidence="10">Zinc finger, C2H2 type</fullName>
    </submittedName>
</protein>
<evidence type="ECO:0000256" key="6">
    <source>
        <dbReference type="ARBA" id="ARBA00023125"/>
    </source>
</evidence>
<keyword evidence="6" id="KW-0238">DNA-binding</keyword>
<dbReference type="GO" id="GO:0000981">
    <property type="term" value="F:DNA-binding transcription factor activity, RNA polymerase II-specific"/>
    <property type="evidence" value="ECO:0007669"/>
    <property type="project" value="TreeGrafter"/>
</dbReference>
<dbReference type="Proteomes" id="UP000054047">
    <property type="component" value="Unassembled WGS sequence"/>
</dbReference>
<keyword evidence="2" id="KW-0479">Metal-binding</keyword>
<dbReference type="GO" id="GO:0045892">
    <property type="term" value="P:negative regulation of DNA-templated transcription"/>
    <property type="evidence" value="ECO:0007669"/>
    <property type="project" value="UniProtKB-ARBA"/>
</dbReference>
<evidence type="ECO:0000313" key="11">
    <source>
        <dbReference type="Proteomes" id="UP000054047"/>
    </source>
</evidence>
<keyword evidence="4 8" id="KW-0863">Zinc-finger</keyword>
<name>A0A0C2CWH8_9BILA</name>
<dbReference type="InterPro" id="IPR051574">
    <property type="entry name" value="ZnF_E-box_Homeobox"/>
</dbReference>
<accession>A0A0C2CWH8</accession>
<gene>
    <name evidence="10" type="ORF">ANCDUO_08441</name>
</gene>
<dbReference type="SUPFAM" id="SSF57667">
    <property type="entry name" value="beta-beta-alpha zinc fingers"/>
    <property type="match status" value="1"/>
</dbReference>